<dbReference type="Proteomes" id="UP001597032">
    <property type="component" value="Unassembled WGS sequence"/>
</dbReference>
<comment type="catalytic activity">
    <reaction evidence="1 4">
        <text>D-cellobiose = beta-D-glucosyl-(1-&gt;4)-D-mannopyranose</text>
        <dbReference type="Rhea" id="RHEA:23384"/>
        <dbReference type="ChEBI" id="CHEBI:17057"/>
        <dbReference type="ChEBI" id="CHEBI:47931"/>
        <dbReference type="EC" id="5.1.3.11"/>
    </reaction>
</comment>
<proteinExistence type="inferred from homology"/>
<comment type="similarity">
    <text evidence="4">Belongs to the cellobiose 2-epimerase family.</text>
</comment>
<organism evidence="5 6">
    <name type="scientific">Lutibacter aestuarii</name>
    <dbReference type="NCBI Taxonomy" id="861111"/>
    <lineage>
        <taxon>Bacteria</taxon>
        <taxon>Pseudomonadati</taxon>
        <taxon>Bacteroidota</taxon>
        <taxon>Flavobacteriia</taxon>
        <taxon>Flavobacteriales</taxon>
        <taxon>Flavobacteriaceae</taxon>
        <taxon>Lutibacter</taxon>
    </lineage>
</organism>
<evidence type="ECO:0000256" key="3">
    <source>
        <dbReference type="ARBA" id="ARBA00023235"/>
    </source>
</evidence>
<dbReference type="EC" id="5.1.3.11" evidence="4"/>
<dbReference type="InterPro" id="IPR012341">
    <property type="entry name" value="6hp_glycosidase-like_sf"/>
</dbReference>
<keyword evidence="6" id="KW-1185">Reference proteome</keyword>
<dbReference type="SUPFAM" id="SSF48208">
    <property type="entry name" value="Six-hairpin glycosidases"/>
    <property type="match status" value="1"/>
</dbReference>
<evidence type="ECO:0000256" key="2">
    <source>
        <dbReference type="ARBA" id="ARBA00008558"/>
    </source>
</evidence>
<evidence type="ECO:0000313" key="6">
    <source>
        <dbReference type="Proteomes" id="UP001597032"/>
    </source>
</evidence>
<dbReference type="InterPro" id="IPR008928">
    <property type="entry name" value="6-hairpin_glycosidase_sf"/>
</dbReference>
<evidence type="ECO:0000313" key="5">
    <source>
        <dbReference type="EMBL" id="MFD0762859.1"/>
    </source>
</evidence>
<dbReference type="HAMAP" id="MF_00929">
    <property type="entry name" value="Cellobiose_2_epim"/>
    <property type="match status" value="1"/>
</dbReference>
<dbReference type="Pfam" id="PF07221">
    <property type="entry name" value="GlcNAc_2-epim"/>
    <property type="match status" value="1"/>
</dbReference>
<protein>
    <recommendedName>
        <fullName evidence="4">Cellobiose 2-epimerase</fullName>
        <shortName evidence="4">CE</shortName>
        <ecNumber evidence="4">5.1.3.11</ecNumber>
    </recommendedName>
</protein>
<dbReference type="InterPro" id="IPR010819">
    <property type="entry name" value="AGE/CE"/>
</dbReference>
<name>A0ABW2ZA37_9FLAO</name>
<keyword evidence="3 4" id="KW-0413">Isomerase</keyword>
<dbReference type="PANTHER" id="PTHR15108">
    <property type="entry name" value="N-ACYLGLUCOSAMINE-2-EPIMERASE"/>
    <property type="match status" value="1"/>
</dbReference>
<accession>A0ABW2ZA37</accession>
<evidence type="ECO:0000256" key="1">
    <source>
        <dbReference type="ARBA" id="ARBA00001470"/>
    </source>
</evidence>
<comment type="similarity">
    <text evidence="2">Belongs to the N-acylglucosamine 2-epimerase family.</text>
</comment>
<sequence length="415" mass="48875">MLDKSNKIIENEGTNSTDLFTFKIELQKELHKLLNFWSTEVIDEKYGGFLGKINHFGQKFPKSSKGIILNTRILWTFSAAYRTSKIERYKAIADISYQYLNKHFLDTKNGGVFWEVDYRGEPINKRKQAYAQSFAIYAYAEYYRVTKNKESLYNAKSLYKVLEVKFWDVQHSGYVEAFAENWNQIEDMRLSEKDLNAPKSMNTHLHILEAYSNLYRVWPNKTLKKSIADLLGIFKEKIIDENSGHFNLFFDMDWKIRSEAISFGHNIEGAWLLHEAAIVINDKQCIEKNKKIALKLVDITLNEGFDTDGSLFNEYENNKLDKEKHWWSQAEAMVGLMDAYEIDPKPTYLRSIFKLWNFIQDYLIDSVNGEWFWRIDGTGKIIETDDKVGFWKCPYHNSRALMELIERINNLNHDK</sequence>
<dbReference type="RefSeq" id="WP_386783364.1">
    <property type="nucleotide sequence ID" value="NZ_JBHTIC010000019.1"/>
</dbReference>
<dbReference type="InterPro" id="IPR028584">
    <property type="entry name" value="Cellobiose_2_epim"/>
</dbReference>
<reference evidence="6" key="1">
    <citation type="journal article" date="2019" name="Int. J. Syst. Evol. Microbiol.">
        <title>The Global Catalogue of Microorganisms (GCM) 10K type strain sequencing project: providing services to taxonomists for standard genome sequencing and annotation.</title>
        <authorList>
            <consortium name="The Broad Institute Genomics Platform"/>
            <consortium name="The Broad Institute Genome Sequencing Center for Infectious Disease"/>
            <person name="Wu L."/>
            <person name="Ma J."/>
        </authorList>
    </citation>
    <scope>NUCLEOTIDE SEQUENCE [LARGE SCALE GENOMIC DNA]</scope>
    <source>
        <strain evidence="6">CCUG 60022</strain>
    </source>
</reference>
<gene>
    <name evidence="5" type="ORF">ACFQZW_12275</name>
</gene>
<evidence type="ECO:0000256" key="4">
    <source>
        <dbReference type="HAMAP-Rule" id="MF_00929"/>
    </source>
</evidence>
<dbReference type="Gene3D" id="1.50.10.10">
    <property type="match status" value="1"/>
</dbReference>
<dbReference type="EMBL" id="JBHTIC010000019">
    <property type="protein sequence ID" value="MFD0762859.1"/>
    <property type="molecule type" value="Genomic_DNA"/>
</dbReference>
<comment type="caution">
    <text evidence="5">The sequence shown here is derived from an EMBL/GenBank/DDBJ whole genome shotgun (WGS) entry which is preliminary data.</text>
</comment>
<comment type="function">
    <text evidence="4">Catalyzes the reversible epimerization of cellobiose to 4-O-beta-D-glucopyranosyl-D-mannose (Glc-Man).</text>
</comment>